<organism evidence="1 2">
    <name type="scientific">Massilia aquatica</name>
    <dbReference type="NCBI Taxonomy" id="2609000"/>
    <lineage>
        <taxon>Bacteria</taxon>
        <taxon>Pseudomonadati</taxon>
        <taxon>Pseudomonadota</taxon>
        <taxon>Betaproteobacteria</taxon>
        <taxon>Burkholderiales</taxon>
        <taxon>Oxalobacteraceae</taxon>
        <taxon>Telluria group</taxon>
        <taxon>Massilia</taxon>
    </lineage>
</organism>
<name>A0ABX0M173_9BURK</name>
<accession>A0ABX0M173</accession>
<evidence type="ECO:0000313" key="2">
    <source>
        <dbReference type="Proteomes" id="UP000819052"/>
    </source>
</evidence>
<dbReference type="EMBL" id="VVIW01000005">
    <property type="protein sequence ID" value="NHZ40889.1"/>
    <property type="molecule type" value="Genomic_DNA"/>
</dbReference>
<keyword evidence="2" id="KW-1185">Reference proteome</keyword>
<dbReference type="Proteomes" id="UP000819052">
    <property type="component" value="Unassembled WGS sequence"/>
</dbReference>
<sequence length="341" mass="38142">MNDIFDNETWNEFVSGYTITDCAIPKKNSFGFLLVEEKTERGTLPMTRFINMSLDRPINQRFAVHVSTRFKFSSIAASMAPPEYVAVDTISQVYSANALKKGMELPIDEILDMNTIDGKIGIITKVVRAAGKIYALGDYRRIYRRSGPDTWSELGTEDKGVPLPSDVASLPVWVTLHFKDMSAFSDDDMYVVGDRGDIWRFDGRQWRNCPISTDSDLLTVCCASNGLVYISEKNGSVWAGREERWERVAEADIAPGYQPVDSFWFNDRLYLGGFGGLWTIDEQRKVVIPLGEVEADAPKAPTSGRLDISLDGKFLLTSGPYGACLHDGTGWRQLFSAFDYA</sequence>
<dbReference type="InterPro" id="IPR011047">
    <property type="entry name" value="Quinoprotein_ADH-like_sf"/>
</dbReference>
<dbReference type="RefSeq" id="WP_167076682.1">
    <property type="nucleotide sequence ID" value="NZ_VVIW01000005.1"/>
</dbReference>
<comment type="caution">
    <text evidence="1">The sequence shown here is derived from an EMBL/GenBank/DDBJ whole genome shotgun (WGS) entry which is preliminary data.</text>
</comment>
<gene>
    <name evidence="1" type="ORF">F1609_12075</name>
</gene>
<protein>
    <submittedName>
        <fullName evidence="1">Uncharacterized protein</fullName>
    </submittedName>
</protein>
<reference evidence="1 2" key="1">
    <citation type="submission" date="2019-09" db="EMBL/GenBank/DDBJ databases">
        <title>Taxonomy of Antarctic Massilia spp.: description of Massilia rubra sp. nov., Massilia aquatica sp. nov., Massilia mucilaginosa sp. nov., Massilia frigida sp. nov. isolated from streams, lakes and regoliths.</title>
        <authorList>
            <person name="Holochova P."/>
            <person name="Sedlacek I."/>
            <person name="Kralova S."/>
            <person name="Maslanova I."/>
            <person name="Busse H.-J."/>
            <person name="Stankova E."/>
            <person name="Vrbovska V."/>
            <person name="Kovarovic V."/>
            <person name="Bartak M."/>
            <person name="Svec P."/>
            <person name="Pantucek R."/>
        </authorList>
    </citation>
    <scope>NUCLEOTIDE SEQUENCE [LARGE SCALE GENOMIC DNA]</scope>
    <source>
        <strain evidence="1 2">CCM 8693</strain>
    </source>
</reference>
<proteinExistence type="predicted"/>
<evidence type="ECO:0000313" key="1">
    <source>
        <dbReference type="EMBL" id="NHZ40889.1"/>
    </source>
</evidence>
<dbReference type="SUPFAM" id="SSF50998">
    <property type="entry name" value="Quinoprotein alcohol dehydrogenase-like"/>
    <property type="match status" value="1"/>
</dbReference>